<dbReference type="InterPro" id="IPR012340">
    <property type="entry name" value="NA-bd_OB-fold"/>
</dbReference>
<dbReference type="InterPro" id="IPR011129">
    <property type="entry name" value="CSD"/>
</dbReference>
<dbReference type="Proteomes" id="UP000295830">
    <property type="component" value="Unassembled WGS sequence"/>
</dbReference>
<dbReference type="SMART" id="SM00357">
    <property type="entry name" value="CSP"/>
    <property type="match status" value="1"/>
</dbReference>
<dbReference type="PRINTS" id="PR00050">
    <property type="entry name" value="COLDSHOCK"/>
</dbReference>
<protein>
    <submittedName>
        <fullName evidence="5">Putative cold-shock DNA-binding protein</fullName>
    </submittedName>
</protein>
<dbReference type="Gene3D" id="2.40.50.140">
    <property type="entry name" value="Nucleic acid-binding proteins"/>
    <property type="match status" value="1"/>
</dbReference>
<dbReference type="RefSeq" id="WP_166645990.1">
    <property type="nucleotide sequence ID" value="NZ_SOAX01000002.1"/>
</dbReference>
<keyword evidence="5" id="KW-0238">DNA-binding</keyword>
<proteinExistence type="predicted"/>
<evidence type="ECO:0000313" key="5">
    <source>
        <dbReference type="EMBL" id="TDT43204.1"/>
    </source>
</evidence>
<organism evidence="5 6">
    <name type="scientific">Halospina denitrificans</name>
    <dbReference type="NCBI Taxonomy" id="332522"/>
    <lineage>
        <taxon>Bacteria</taxon>
        <taxon>Pseudomonadati</taxon>
        <taxon>Pseudomonadota</taxon>
        <taxon>Gammaproteobacteria</taxon>
        <taxon>Halospina</taxon>
    </lineage>
</organism>
<dbReference type="GO" id="GO:0005829">
    <property type="term" value="C:cytosol"/>
    <property type="evidence" value="ECO:0007669"/>
    <property type="project" value="UniProtKB-ARBA"/>
</dbReference>
<reference evidence="5 6" key="1">
    <citation type="submission" date="2019-03" db="EMBL/GenBank/DDBJ databases">
        <title>Genomic Encyclopedia of Type Strains, Phase IV (KMG-IV): sequencing the most valuable type-strain genomes for metagenomic binning, comparative biology and taxonomic classification.</title>
        <authorList>
            <person name="Goeker M."/>
        </authorList>
    </citation>
    <scope>NUCLEOTIDE SEQUENCE [LARGE SCALE GENOMIC DNA]</scope>
    <source>
        <strain evidence="5 6">DSM 15505</strain>
    </source>
</reference>
<keyword evidence="3" id="KW-0472">Membrane</keyword>
<evidence type="ECO:0000256" key="3">
    <source>
        <dbReference type="SAM" id="Phobius"/>
    </source>
</evidence>
<dbReference type="InterPro" id="IPR019844">
    <property type="entry name" value="CSD_CS"/>
</dbReference>
<dbReference type="PROSITE" id="PS51857">
    <property type="entry name" value="CSD_2"/>
    <property type="match status" value="1"/>
</dbReference>
<dbReference type="InterPro" id="IPR002059">
    <property type="entry name" value="CSP_DNA-bd"/>
</dbReference>
<feature type="region of interest" description="Disordered" evidence="2">
    <location>
        <begin position="66"/>
        <end position="88"/>
    </location>
</feature>
<dbReference type="PROSITE" id="PS00352">
    <property type="entry name" value="CSD_1"/>
    <property type="match status" value="1"/>
</dbReference>
<evidence type="ECO:0000313" key="6">
    <source>
        <dbReference type="Proteomes" id="UP000295830"/>
    </source>
</evidence>
<dbReference type="SUPFAM" id="SSF50249">
    <property type="entry name" value="Nucleic acid-binding proteins"/>
    <property type="match status" value="1"/>
</dbReference>
<dbReference type="GO" id="GO:0003677">
    <property type="term" value="F:DNA binding"/>
    <property type="evidence" value="ECO:0007669"/>
    <property type="project" value="UniProtKB-KW"/>
</dbReference>
<dbReference type="EMBL" id="SOAX01000002">
    <property type="protein sequence ID" value="TDT43204.1"/>
    <property type="molecule type" value="Genomic_DNA"/>
</dbReference>
<dbReference type="Pfam" id="PF00313">
    <property type="entry name" value="CSD"/>
    <property type="match status" value="1"/>
</dbReference>
<evidence type="ECO:0000259" key="4">
    <source>
        <dbReference type="PROSITE" id="PS51857"/>
    </source>
</evidence>
<dbReference type="InterPro" id="IPR050181">
    <property type="entry name" value="Cold_shock_domain"/>
</dbReference>
<feature type="transmembrane region" description="Helical" evidence="3">
    <location>
        <begin position="7"/>
        <end position="29"/>
    </location>
</feature>
<dbReference type="CDD" id="cd04458">
    <property type="entry name" value="CSP_CDS"/>
    <property type="match status" value="1"/>
</dbReference>
<name>A0A4R7JZ19_9GAMM</name>
<dbReference type="AlphaFoldDB" id="A0A4R7JZ19"/>
<keyword evidence="3" id="KW-1133">Transmembrane helix</keyword>
<evidence type="ECO:0000256" key="1">
    <source>
        <dbReference type="RuleBase" id="RU000408"/>
    </source>
</evidence>
<accession>A0A4R7JZ19</accession>
<feature type="domain" description="CSD" evidence="4">
    <location>
        <begin position="87"/>
        <end position="151"/>
    </location>
</feature>
<evidence type="ECO:0000256" key="2">
    <source>
        <dbReference type="SAM" id="MobiDB-lite"/>
    </source>
</evidence>
<keyword evidence="6" id="KW-1185">Reference proteome</keyword>
<feature type="transmembrane region" description="Helical" evidence="3">
    <location>
        <begin position="41"/>
        <end position="62"/>
    </location>
</feature>
<comment type="caution">
    <text evidence="5">The sequence shown here is derived from an EMBL/GenBank/DDBJ whole genome shotgun (WGS) entry which is preliminary data.</text>
</comment>
<dbReference type="PANTHER" id="PTHR11544">
    <property type="entry name" value="COLD SHOCK DOMAIN CONTAINING PROTEINS"/>
    <property type="match status" value="1"/>
</dbReference>
<gene>
    <name evidence="5" type="ORF">DES49_1018</name>
</gene>
<keyword evidence="3" id="KW-0812">Transmembrane</keyword>
<comment type="subcellular location">
    <subcellularLocation>
        <location evidence="1">Cytoplasm</location>
    </subcellularLocation>
</comment>
<sequence>MPINLKALYASLLAALPAPFILALVLMGTDAELNLGSMPPVVAYLIAFVVFAVVAFIATRLATLGQGSGAGKASKPRKKARGADSNAEEGTVKWFNVKKGFGFITRDSGGDVFVHFRAIEGEGRRALRQGQRVRYSVVEAEKGLQANDVVTLDDE</sequence>